<dbReference type="EMBL" id="JF937105">
    <property type="protein sequence ID" value="AEK10051.1"/>
    <property type="molecule type" value="Genomic_DNA"/>
</dbReference>
<name>G1D5K3_9CAUD</name>
<dbReference type="RefSeq" id="YP_009605131.1">
    <property type="nucleotide sequence ID" value="NC_041971.1"/>
</dbReference>
<accession>G1D5K3</accession>
<dbReference type="OrthoDB" id="39578at10239"/>
<sequence length="165" mass="18221">MENTKNVQRWDVYDIADELADVPGMLGDAIDDDRLIPGIVDTIHKLTQRLWAASRIGGVVVPVTVIVMPVWFKDTVTLEGVGDVVVSTKYFGGHMDYWETAILWPESWLGSVHTDQADGFEVAACNRGYETGREAAVLAHRAYMNPCMLAGLAHTIASRPEEVYA</sequence>
<protein>
    <submittedName>
        <fullName evidence="1">Uncharacterized protein</fullName>
    </submittedName>
</protein>
<dbReference type="Proteomes" id="UP000008418">
    <property type="component" value="Segment"/>
</dbReference>
<keyword evidence="2" id="KW-1185">Reference proteome</keyword>
<gene>
    <name evidence="1" type="primary">163</name>
    <name evidence="1" type="ORF">PBI_REY_163</name>
</gene>
<dbReference type="KEGG" id="vg:40081076"/>
<reference evidence="1 2" key="1">
    <citation type="journal article" date="2011" name="PLoS ONE">
        <title>Cluster K Mycobacteriophages: Insights into the Evolutionary Origins of Mycobacteriophage TM4.</title>
        <authorList>
            <person name="Pope W.H."/>
            <person name="Ferreira C.M."/>
            <person name="Jacobs-Sera D."/>
            <person name="Benjamin R.C."/>
            <person name="Davis A.J."/>
            <person name="Dejong R.J."/>
            <person name="Elgin S.C."/>
            <person name="Guilfoile F.R."/>
            <person name="Forsyth M.H."/>
            <person name="Harris A.D."/>
            <person name="Harvey S.E."/>
            <person name="Hughes L.E."/>
            <person name="Hynes P.M."/>
            <person name="Jackson A.S."/>
            <person name="Jalal M.D."/>
            <person name="Macmurray E.A."/>
            <person name="Manley C.M."/>
            <person name="McDonough M.J."/>
            <person name="Mosier J.L."/>
            <person name="Osterbann L.J."/>
            <person name="Rabinowitz H.S."/>
            <person name="Rhyan C.N."/>
            <person name="Russell D.A."/>
            <person name="Saha M.S."/>
            <person name="Shaffer C.D."/>
            <person name="Simon S.E."/>
            <person name="Sims E.F."/>
            <person name="Tovar I.G."/>
            <person name="Weisser E.G."/>
            <person name="Wertz J.T."/>
            <person name="Weston-Hafer K.A."/>
            <person name="Williamson K.E."/>
            <person name="Zhang B."/>
            <person name="Cresawn S.G."/>
            <person name="Jain P."/>
            <person name="Piuri M."/>
            <person name="Jacobs W.R.Jr."/>
            <person name="Hendrix R.W."/>
            <person name="Hatfull G.F."/>
        </authorList>
    </citation>
    <scope>NUCLEOTIDE SEQUENCE [LARGE SCALE GENOMIC DNA]</scope>
    <source>
        <strain evidence="1">Rey</strain>
    </source>
</reference>
<dbReference type="GeneID" id="40081076"/>
<proteinExistence type="predicted"/>
<organism evidence="1 2">
    <name type="scientific">Mycobacterium phage Rey</name>
    <dbReference type="NCBI Taxonomy" id="1034115"/>
    <lineage>
        <taxon>Viruses</taxon>
        <taxon>Duplodnaviria</taxon>
        <taxon>Heunggongvirae</taxon>
        <taxon>Uroviricota</taxon>
        <taxon>Caudoviricetes</taxon>
        <taxon>Vilmaviridae</taxon>
        <taxon>Mclasvirinae</taxon>
        <taxon>Reyvirus</taxon>
        <taxon>Reyvirus rey</taxon>
    </lineage>
</organism>
<evidence type="ECO:0000313" key="1">
    <source>
        <dbReference type="EMBL" id="AEK10051.1"/>
    </source>
</evidence>
<evidence type="ECO:0000313" key="2">
    <source>
        <dbReference type="Proteomes" id="UP000008418"/>
    </source>
</evidence>